<reference evidence="1" key="5">
    <citation type="journal article" date="2021" name="G3 (Bethesda)">
        <title>Aegilops tauschii genome assembly Aet v5.0 features greater sequence contiguity and improved annotation.</title>
        <authorList>
            <person name="Wang L."/>
            <person name="Zhu T."/>
            <person name="Rodriguez J.C."/>
            <person name="Deal K.R."/>
            <person name="Dubcovsky J."/>
            <person name="McGuire P.E."/>
            <person name="Lux T."/>
            <person name="Spannagl M."/>
            <person name="Mayer K.F.X."/>
            <person name="Baldrich P."/>
            <person name="Meyers B.C."/>
            <person name="Huo N."/>
            <person name="Gu Y.Q."/>
            <person name="Zhou H."/>
            <person name="Devos K.M."/>
            <person name="Bennetzen J.L."/>
            <person name="Unver T."/>
            <person name="Budak H."/>
            <person name="Gulick P.J."/>
            <person name="Galiba G."/>
            <person name="Kalapos B."/>
            <person name="Nelson D.R."/>
            <person name="Li P."/>
            <person name="You F.M."/>
            <person name="Luo M.C."/>
            <person name="Dvorak J."/>
        </authorList>
    </citation>
    <scope>NUCLEOTIDE SEQUENCE [LARGE SCALE GENOMIC DNA]</scope>
    <source>
        <strain evidence="1">cv. AL8/78</strain>
    </source>
</reference>
<evidence type="ECO:0000313" key="2">
    <source>
        <dbReference type="Proteomes" id="UP000015105"/>
    </source>
</evidence>
<dbReference type="EnsemblPlants" id="AET7Gv20024100.5">
    <property type="protein sequence ID" value="AET7Gv20024100.5"/>
    <property type="gene ID" value="AET7Gv20024100"/>
</dbReference>
<organism evidence="1 2">
    <name type="scientific">Aegilops tauschii subsp. strangulata</name>
    <name type="common">Goatgrass</name>
    <dbReference type="NCBI Taxonomy" id="200361"/>
    <lineage>
        <taxon>Eukaryota</taxon>
        <taxon>Viridiplantae</taxon>
        <taxon>Streptophyta</taxon>
        <taxon>Embryophyta</taxon>
        <taxon>Tracheophyta</taxon>
        <taxon>Spermatophyta</taxon>
        <taxon>Magnoliopsida</taxon>
        <taxon>Liliopsida</taxon>
        <taxon>Poales</taxon>
        <taxon>Poaceae</taxon>
        <taxon>BOP clade</taxon>
        <taxon>Pooideae</taxon>
        <taxon>Triticodae</taxon>
        <taxon>Triticeae</taxon>
        <taxon>Triticinae</taxon>
        <taxon>Aegilops</taxon>
    </lineage>
</organism>
<reference evidence="2" key="1">
    <citation type="journal article" date="2014" name="Science">
        <title>Ancient hybridizations among the ancestral genomes of bread wheat.</title>
        <authorList>
            <consortium name="International Wheat Genome Sequencing Consortium,"/>
            <person name="Marcussen T."/>
            <person name="Sandve S.R."/>
            <person name="Heier L."/>
            <person name="Spannagl M."/>
            <person name="Pfeifer M."/>
            <person name="Jakobsen K.S."/>
            <person name="Wulff B.B."/>
            <person name="Steuernagel B."/>
            <person name="Mayer K.F."/>
            <person name="Olsen O.A."/>
        </authorList>
    </citation>
    <scope>NUCLEOTIDE SEQUENCE [LARGE SCALE GENOMIC DNA]</scope>
    <source>
        <strain evidence="2">cv. AL8/78</strain>
    </source>
</reference>
<reference evidence="1" key="3">
    <citation type="journal article" date="2017" name="Nature">
        <title>Genome sequence of the progenitor of the wheat D genome Aegilops tauschii.</title>
        <authorList>
            <person name="Luo M.C."/>
            <person name="Gu Y.Q."/>
            <person name="Puiu D."/>
            <person name="Wang H."/>
            <person name="Twardziok S.O."/>
            <person name="Deal K.R."/>
            <person name="Huo N."/>
            <person name="Zhu T."/>
            <person name="Wang L."/>
            <person name="Wang Y."/>
            <person name="McGuire P.E."/>
            <person name="Liu S."/>
            <person name="Long H."/>
            <person name="Ramasamy R.K."/>
            <person name="Rodriguez J.C."/>
            <person name="Van S.L."/>
            <person name="Yuan L."/>
            <person name="Wang Z."/>
            <person name="Xia Z."/>
            <person name="Xiao L."/>
            <person name="Anderson O.D."/>
            <person name="Ouyang S."/>
            <person name="Liang Y."/>
            <person name="Zimin A.V."/>
            <person name="Pertea G."/>
            <person name="Qi P."/>
            <person name="Bennetzen J.L."/>
            <person name="Dai X."/>
            <person name="Dawson M.W."/>
            <person name="Muller H.G."/>
            <person name="Kugler K."/>
            <person name="Rivarola-Duarte L."/>
            <person name="Spannagl M."/>
            <person name="Mayer K.F.X."/>
            <person name="Lu F.H."/>
            <person name="Bevan M.W."/>
            <person name="Leroy P."/>
            <person name="Li P."/>
            <person name="You F.M."/>
            <person name="Sun Q."/>
            <person name="Liu Z."/>
            <person name="Lyons E."/>
            <person name="Wicker T."/>
            <person name="Salzberg S.L."/>
            <person name="Devos K.M."/>
            <person name="Dvorak J."/>
        </authorList>
    </citation>
    <scope>NUCLEOTIDE SEQUENCE [LARGE SCALE GENOMIC DNA]</scope>
    <source>
        <strain evidence="1">cv. AL8/78</strain>
    </source>
</reference>
<sequence length="41" mass="4714">MSKYIYFSLDHTGGQASQSIMKNPCSLIFVYATLYHVQKKD</sequence>
<proteinExistence type="predicted"/>
<keyword evidence="2" id="KW-1185">Reference proteome</keyword>
<dbReference type="Gramene" id="AET7Gv20024100.5">
    <property type="protein sequence ID" value="AET7Gv20024100.5"/>
    <property type="gene ID" value="AET7Gv20024100"/>
</dbReference>
<reference evidence="1" key="4">
    <citation type="submission" date="2019-03" db="UniProtKB">
        <authorList>
            <consortium name="EnsemblPlants"/>
        </authorList>
    </citation>
    <scope>IDENTIFICATION</scope>
</reference>
<evidence type="ECO:0000313" key="1">
    <source>
        <dbReference type="EnsemblPlants" id="AET7Gv20024100.5"/>
    </source>
</evidence>
<accession>A0A453QBE4</accession>
<protein>
    <submittedName>
        <fullName evidence="1">Uncharacterized protein</fullName>
    </submittedName>
</protein>
<reference evidence="2" key="2">
    <citation type="journal article" date="2017" name="Nat. Plants">
        <title>The Aegilops tauschii genome reveals multiple impacts of transposons.</title>
        <authorList>
            <person name="Zhao G."/>
            <person name="Zou C."/>
            <person name="Li K."/>
            <person name="Wang K."/>
            <person name="Li T."/>
            <person name="Gao L."/>
            <person name="Zhang X."/>
            <person name="Wang H."/>
            <person name="Yang Z."/>
            <person name="Liu X."/>
            <person name="Jiang W."/>
            <person name="Mao L."/>
            <person name="Kong X."/>
            <person name="Jiao Y."/>
            <person name="Jia J."/>
        </authorList>
    </citation>
    <scope>NUCLEOTIDE SEQUENCE [LARGE SCALE GENOMIC DNA]</scope>
    <source>
        <strain evidence="2">cv. AL8/78</strain>
    </source>
</reference>
<dbReference type="Proteomes" id="UP000015105">
    <property type="component" value="Chromosome 7D"/>
</dbReference>
<dbReference type="AlphaFoldDB" id="A0A453QBE4"/>
<name>A0A453QBE4_AEGTS</name>